<reference evidence="1" key="1">
    <citation type="submission" date="2021-05" db="EMBL/GenBank/DDBJ databases">
        <authorList>
            <person name="Alioto T."/>
            <person name="Alioto T."/>
            <person name="Gomez Garrido J."/>
        </authorList>
    </citation>
    <scope>NUCLEOTIDE SEQUENCE</scope>
</reference>
<accession>A0A8D8BWC7</accession>
<name>A0A8D8BWC7_CULPI</name>
<dbReference type="AlphaFoldDB" id="A0A8D8BWC7"/>
<protein>
    <submittedName>
        <fullName evidence="1">(northern house mosquito) hypothetical protein</fullName>
    </submittedName>
</protein>
<organism evidence="1">
    <name type="scientific">Culex pipiens</name>
    <name type="common">House mosquito</name>
    <dbReference type="NCBI Taxonomy" id="7175"/>
    <lineage>
        <taxon>Eukaryota</taxon>
        <taxon>Metazoa</taxon>
        <taxon>Ecdysozoa</taxon>
        <taxon>Arthropoda</taxon>
        <taxon>Hexapoda</taxon>
        <taxon>Insecta</taxon>
        <taxon>Pterygota</taxon>
        <taxon>Neoptera</taxon>
        <taxon>Endopterygota</taxon>
        <taxon>Diptera</taxon>
        <taxon>Nematocera</taxon>
        <taxon>Culicoidea</taxon>
        <taxon>Culicidae</taxon>
        <taxon>Culicinae</taxon>
        <taxon>Culicini</taxon>
        <taxon>Culex</taxon>
        <taxon>Culex</taxon>
    </lineage>
</organism>
<evidence type="ECO:0000313" key="1">
    <source>
        <dbReference type="EMBL" id="CAG6481594.1"/>
    </source>
</evidence>
<dbReference type="EMBL" id="HBUE01091110">
    <property type="protein sequence ID" value="CAG6481594.1"/>
    <property type="molecule type" value="Transcribed_RNA"/>
</dbReference>
<proteinExistence type="predicted"/>
<sequence length="172" mass="18636">MILATDNLEEAIFAPSLIPRVGTQPVLDSVLNAPSNNSNRVTTFVCTRNLSIHSAPVLEEIAIHIKGRNNRTVLIDLGFHRIFVSPWENVRTGSILEVLAVGQRISGLALAIAFQNDVHVLGSAAKRVWLTTLPRIVRSPAGEAVLHPVIKSFEHVASVTLVTVRTAGQVAR</sequence>